<keyword evidence="5" id="KW-1185">Reference proteome</keyword>
<dbReference type="PANTHER" id="PTHR42776">
    <property type="entry name" value="SERINE PEPTIDASE S9 FAMILY MEMBER"/>
    <property type="match status" value="1"/>
</dbReference>
<dbReference type="Gene3D" id="3.40.50.1820">
    <property type="entry name" value="alpha/beta hydrolase"/>
    <property type="match status" value="1"/>
</dbReference>
<dbReference type="AlphaFoldDB" id="A0A7Y2K1Z1"/>
<comment type="caution">
    <text evidence="4">The sequence shown here is derived from an EMBL/GenBank/DDBJ whole genome shotgun (WGS) entry which is preliminary data.</text>
</comment>
<reference evidence="4 5" key="1">
    <citation type="submission" date="2020-04" db="EMBL/GenBank/DDBJ databases">
        <title>Massilia sp. nov., a cold adapted bacteria isolated from Arctic soil.</title>
        <authorList>
            <person name="Son J."/>
            <person name="Ka J.-O."/>
        </authorList>
    </citation>
    <scope>NUCLEOTIDE SEQUENCE [LARGE SCALE GENOMIC DNA]</scope>
    <source>
        <strain evidence="4 5">ML15P13</strain>
    </source>
</reference>
<dbReference type="GO" id="GO:0006508">
    <property type="term" value="P:proteolysis"/>
    <property type="evidence" value="ECO:0007669"/>
    <property type="project" value="InterPro"/>
</dbReference>
<feature type="chain" id="PRO_5031314911" evidence="2">
    <location>
        <begin position="28"/>
        <end position="680"/>
    </location>
</feature>
<dbReference type="Pfam" id="PF00326">
    <property type="entry name" value="Peptidase_S9"/>
    <property type="match status" value="1"/>
</dbReference>
<dbReference type="InterPro" id="IPR029058">
    <property type="entry name" value="AB_hydrolase_fold"/>
</dbReference>
<dbReference type="PANTHER" id="PTHR42776:SF27">
    <property type="entry name" value="DIPEPTIDYL PEPTIDASE FAMILY MEMBER 6"/>
    <property type="match status" value="1"/>
</dbReference>
<dbReference type="SUPFAM" id="SSF82171">
    <property type="entry name" value="DPP6 N-terminal domain-like"/>
    <property type="match status" value="1"/>
</dbReference>
<protein>
    <submittedName>
        <fullName evidence="4">S9 family peptidase</fullName>
    </submittedName>
</protein>
<dbReference type="GO" id="GO:0004252">
    <property type="term" value="F:serine-type endopeptidase activity"/>
    <property type="evidence" value="ECO:0007669"/>
    <property type="project" value="TreeGrafter"/>
</dbReference>
<evidence type="ECO:0000313" key="5">
    <source>
        <dbReference type="Proteomes" id="UP000533905"/>
    </source>
</evidence>
<evidence type="ECO:0000256" key="2">
    <source>
        <dbReference type="SAM" id="SignalP"/>
    </source>
</evidence>
<feature type="domain" description="Peptidase S9 prolyl oligopeptidase catalytic" evidence="3">
    <location>
        <begin position="457"/>
        <end position="674"/>
    </location>
</feature>
<dbReference type="InterPro" id="IPR001375">
    <property type="entry name" value="Peptidase_S9_cat"/>
</dbReference>
<keyword evidence="1" id="KW-0378">Hydrolase</keyword>
<dbReference type="SUPFAM" id="SSF53474">
    <property type="entry name" value="alpha/beta-Hydrolases"/>
    <property type="match status" value="1"/>
</dbReference>
<feature type="signal peptide" evidence="2">
    <location>
        <begin position="1"/>
        <end position="27"/>
    </location>
</feature>
<sequence>MTSFLPRALRGAAFAAALACTLPGAHAQTQAPAAAALPSIASFFSAAPISGAKLSPDARFLATRSGAPGRRDALVVVDLQANTAKVVASYNNADIGDFQWISNERLIFDTREKGVGQGNVRHAPGLYAVNRDGEKFVELADRTGTNSSIGRRTVRKVLPWHTFMLDQEGAQDSEYVYVSSINFDTAQEVRSVDLLRLNTLTGATQTVPRPVHNVRGWTLDHKGEPRLAWSSERDTVTLHYREPSNGEWRVLASYPAYGDGSKALQPVGFTPDGKLFVLARSGGRDTTSLHLFDIATGKVNPEPVLVTTGYDFDGTLVSNRDKVLGTRFRTDALSNEWFDPGMKAIQQAVDKLLPATVNLISVPAQAATPWVLVHAYSDIHPGSYSLYNTQTGMLNKIADTRPAINPAQMGRQQFVRYKARDGLEIPALLTLPPGGKKTGLPMVVLVHGGPYLRGSSWSWDAQAQFLASRGYAVLEPEFRGSTGFGINHFKAGFKQWGLAMQNDIADGVHWATGKGIVDAKRVCIAGASYGGYATLMGLVNDPGLYKCGINWVGVTDINLMYDSGWSFTSDLPDEWKSYGMPEMIGDRLKDAAQLKATSPIEQASRITQPVLLAYGGVDRRVPINHGTKFRDAVMKTNKDVEWVEYPEEGHGFRLIKNNVDFWGRVERFLDKNIGPGAVKQ</sequence>
<evidence type="ECO:0000256" key="1">
    <source>
        <dbReference type="ARBA" id="ARBA00022801"/>
    </source>
</evidence>
<dbReference type="RefSeq" id="WP_171087589.1">
    <property type="nucleotide sequence ID" value="NZ_JABAIV010000008.1"/>
</dbReference>
<proteinExistence type="predicted"/>
<name>A0A7Y2K1Z1_9BURK</name>
<gene>
    <name evidence="4" type="ORF">HGB41_19570</name>
</gene>
<accession>A0A7Y2K1Z1</accession>
<evidence type="ECO:0000259" key="3">
    <source>
        <dbReference type="Pfam" id="PF00326"/>
    </source>
</evidence>
<dbReference type="EMBL" id="JABAIV010000008">
    <property type="protein sequence ID" value="NNG25187.1"/>
    <property type="molecule type" value="Genomic_DNA"/>
</dbReference>
<evidence type="ECO:0000313" key="4">
    <source>
        <dbReference type="EMBL" id="NNG25187.1"/>
    </source>
</evidence>
<keyword evidence="2" id="KW-0732">Signal</keyword>
<dbReference type="Proteomes" id="UP000533905">
    <property type="component" value="Unassembled WGS sequence"/>
</dbReference>
<organism evidence="4 5">
    <name type="scientific">Telluria aromaticivorans</name>
    <dbReference type="NCBI Taxonomy" id="2725995"/>
    <lineage>
        <taxon>Bacteria</taxon>
        <taxon>Pseudomonadati</taxon>
        <taxon>Pseudomonadota</taxon>
        <taxon>Betaproteobacteria</taxon>
        <taxon>Burkholderiales</taxon>
        <taxon>Oxalobacteraceae</taxon>
        <taxon>Telluria group</taxon>
        <taxon>Telluria</taxon>
    </lineage>
</organism>